<dbReference type="InterPro" id="IPR044023">
    <property type="entry name" value="Ig_7"/>
</dbReference>
<evidence type="ECO:0000259" key="10">
    <source>
        <dbReference type="Pfam" id="PF19081"/>
    </source>
</evidence>
<comment type="cofactor">
    <cofactor evidence="1">
        <name>Ca(2+)</name>
        <dbReference type="ChEBI" id="CHEBI:29108"/>
    </cofactor>
</comment>
<keyword evidence="3" id="KW-0479">Metal-binding</keyword>
<dbReference type="Proteomes" id="UP000598971">
    <property type="component" value="Unassembled WGS sequence"/>
</dbReference>
<evidence type="ECO:0000256" key="4">
    <source>
        <dbReference type="ARBA" id="ARBA00022729"/>
    </source>
</evidence>
<dbReference type="InterPro" id="IPR000917">
    <property type="entry name" value="Sulfatase_N"/>
</dbReference>
<keyword evidence="4" id="KW-0732">Signal</keyword>
<dbReference type="CDD" id="cd16030">
    <property type="entry name" value="iduronate-2-sulfatase"/>
    <property type="match status" value="1"/>
</dbReference>
<dbReference type="GO" id="GO:0005737">
    <property type="term" value="C:cytoplasm"/>
    <property type="evidence" value="ECO:0007669"/>
    <property type="project" value="TreeGrafter"/>
</dbReference>
<dbReference type="Pfam" id="PF00884">
    <property type="entry name" value="Sulfatase"/>
    <property type="match status" value="1"/>
</dbReference>
<dbReference type="Pfam" id="PF18962">
    <property type="entry name" value="Por_Secre_tail"/>
    <property type="match status" value="1"/>
</dbReference>
<organism evidence="11 12">
    <name type="scientific">Limnovirga soli</name>
    <dbReference type="NCBI Taxonomy" id="2656915"/>
    <lineage>
        <taxon>Bacteria</taxon>
        <taxon>Pseudomonadati</taxon>
        <taxon>Bacteroidota</taxon>
        <taxon>Chitinophagia</taxon>
        <taxon>Chitinophagales</taxon>
        <taxon>Chitinophagaceae</taxon>
        <taxon>Limnovirga</taxon>
    </lineage>
</organism>
<dbReference type="Pfam" id="PF19081">
    <property type="entry name" value="Ig_7"/>
    <property type="match status" value="1"/>
</dbReference>
<dbReference type="GO" id="GO:0004423">
    <property type="term" value="F:iduronate-2-sulfatase activity"/>
    <property type="evidence" value="ECO:0007669"/>
    <property type="project" value="InterPro"/>
</dbReference>
<feature type="transmembrane region" description="Helical" evidence="7">
    <location>
        <begin position="33"/>
        <end position="52"/>
    </location>
</feature>
<dbReference type="InterPro" id="IPR035874">
    <property type="entry name" value="IDS"/>
</dbReference>
<keyword evidence="7" id="KW-1133">Transmembrane helix</keyword>
<dbReference type="GO" id="GO:0046872">
    <property type="term" value="F:metal ion binding"/>
    <property type="evidence" value="ECO:0007669"/>
    <property type="project" value="UniProtKB-KW"/>
</dbReference>
<dbReference type="NCBIfam" id="TIGR04183">
    <property type="entry name" value="Por_Secre_tail"/>
    <property type="match status" value="1"/>
</dbReference>
<dbReference type="PANTHER" id="PTHR45953:SF1">
    <property type="entry name" value="IDURONATE 2-SULFATASE"/>
    <property type="match status" value="1"/>
</dbReference>
<evidence type="ECO:0000256" key="6">
    <source>
        <dbReference type="ARBA" id="ARBA00022837"/>
    </source>
</evidence>
<protein>
    <submittedName>
        <fullName evidence="11">Sulfatase-like hydrolase/transferase</fullName>
    </submittedName>
</protein>
<dbReference type="InterPro" id="IPR013783">
    <property type="entry name" value="Ig-like_fold"/>
</dbReference>
<sequence>MIHSTLQQSCLYIQQPAVTCLTQKKKYPFTKQFFYNSLILYCMLACIPFTLVKAQAPVKRNNVLLIYADDMNNKVDYLGSPAVLTPNLQRLLQHGTAFTKAYCQFAICNPSRVSMMSGWRPDKTKIFSNATDPKKQVPNNVQYLQDYFHSFGYRTERYGKIYHGQFEYEFNWDFAENYTDTSDFDANAGSITTPQDKTDLWGILKDENFTNPDSLMATRLVASLNVPYEQPRFMAIGLTSTHSPFTPNLTYWNLYGKSDTLENLLYWHSASTVLGNSAQNILLPNTPANDRDDIPAAAFFLNSTIPVSDSEWRSTVQAYYGEVSILDKNLGILLDALDSKNMWDSTVVVFVSDHGQHLGEHGGMWYKNSLFNESMQVPLIVCAPGKPAAICNNIVELVDVYPTLTELCKLPTPANMEGSGFVRLLHNPNQPWKKAAYTQTRPGASFPLVTKAEGIYTNEYHYNYWGPYGEELYDRLNDPNEYNNLAIIPEFVSALDSLRNIRINGYIQSLPPACDSVLYYADKDGDGFGGTISQFKGCYQPIGYVTNNVDCNDSLATISPNAIEICDGIDNNCNGLVDENGIMPVINQGITATVCSGSSIVLSANSDNVASFQWYKNGVAITGATSATLIVTQAGSYSVKETTAEGCSAFSAKTTVSTASRPTATITALGNLNICASGSVLLEANSGAGLTYQWKKGSTLISGATGIQYTATSIGTYYVVVTNSSNCNKQSTGVKVTKTCFAGSNINGNNLNSATEKAGAIAVYPNPANNLVTVQYLSNSNNKANITVYDITGKAILTNTVNAIKGSNNFSFNVGNAAAGVYYVEVNNNNEKQRVQFLVAH</sequence>
<accession>A0A8J8JTK3</accession>
<dbReference type="InterPro" id="IPR026444">
    <property type="entry name" value="Secre_tail"/>
</dbReference>
<evidence type="ECO:0000313" key="11">
    <source>
        <dbReference type="EMBL" id="NNV55280.1"/>
    </source>
</evidence>
<name>A0A8J8JTK3_9BACT</name>
<keyword evidence="5 11" id="KW-0378">Hydrolase</keyword>
<evidence type="ECO:0000256" key="5">
    <source>
        <dbReference type="ARBA" id="ARBA00022801"/>
    </source>
</evidence>
<evidence type="ECO:0000256" key="2">
    <source>
        <dbReference type="ARBA" id="ARBA00008779"/>
    </source>
</evidence>
<keyword evidence="7" id="KW-0812">Transmembrane</keyword>
<evidence type="ECO:0000259" key="8">
    <source>
        <dbReference type="Pfam" id="PF00884"/>
    </source>
</evidence>
<feature type="domain" description="Secretion system C-terminal sorting" evidence="9">
    <location>
        <begin position="763"/>
        <end position="833"/>
    </location>
</feature>
<comment type="caution">
    <text evidence="11">The sequence shown here is derived from an EMBL/GenBank/DDBJ whole genome shotgun (WGS) entry which is preliminary data.</text>
</comment>
<evidence type="ECO:0000256" key="1">
    <source>
        <dbReference type="ARBA" id="ARBA00001913"/>
    </source>
</evidence>
<evidence type="ECO:0000259" key="9">
    <source>
        <dbReference type="Pfam" id="PF18962"/>
    </source>
</evidence>
<dbReference type="Pfam" id="PF11617">
    <property type="entry name" value="Cu-binding_MopE"/>
    <property type="match status" value="1"/>
</dbReference>
<feature type="domain" description="Sulfatase N-terminal" evidence="8">
    <location>
        <begin position="62"/>
        <end position="407"/>
    </location>
</feature>
<dbReference type="EMBL" id="WHPF01000005">
    <property type="protein sequence ID" value="NNV55280.1"/>
    <property type="molecule type" value="Genomic_DNA"/>
</dbReference>
<dbReference type="AlphaFoldDB" id="A0A8J8JTK3"/>
<feature type="domain" description="Ig-like" evidence="10">
    <location>
        <begin position="662"/>
        <end position="737"/>
    </location>
</feature>
<dbReference type="PANTHER" id="PTHR45953">
    <property type="entry name" value="IDURONATE 2-SULFATASE"/>
    <property type="match status" value="1"/>
</dbReference>
<keyword evidence="12" id="KW-1185">Reference proteome</keyword>
<dbReference type="Gene3D" id="3.40.720.10">
    <property type="entry name" value="Alkaline Phosphatase, subunit A"/>
    <property type="match status" value="1"/>
</dbReference>
<keyword evidence="7" id="KW-0472">Membrane</keyword>
<proteinExistence type="inferred from homology"/>
<evidence type="ECO:0000256" key="3">
    <source>
        <dbReference type="ARBA" id="ARBA00022723"/>
    </source>
</evidence>
<comment type="similarity">
    <text evidence="2">Belongs to the sulfatase family.</text>
</comment>
<keyword evidence="6" id="KW-0106">Calcium</keyword>
<dbReference type="Gene3D" id="2.60.40.10">
    <property type="entry name" value="Immunoglobulins"/>
    <property type="match status" value="2"/>
</dbReference>
<evidence type="ECO:0000256" key="7">
    <source>
        <dbReference type="SAM" id="Phobius"/>
    </source>
</evidence>
<dbReference type="InterPro" id="IPR017850">
    <property type="entry name" value="Alkaline_phosphatase_core_sf"/>
</dbReference>
<gene>
    <name evidence="11" type="ORF">GD597_07410</name>
</gene>
<dbReference type="SUPFAM" id="SSF53649">
    <property type="entry name" value="Alkaline phosphatase-like"/>
    <property type="match status" value="1"/>
</dbReference>
<dbReference type="InterPro" id="IPR021655">
    <property type="entry name" value="Put_metal-bd"/>
</dbReference>
<evidence type="ECO:0000313" key="12">
    <source>
        <dbReference type="Proteomes" id="UP000598971"/>
    </source>
</evidence>
<reference evidence="11" key="1">
    <citation type="submission" date="2019-10" db="EMBL/GenBank/DDBJ databases">
        <title>Draft genome sequence of Panacibacter sp. KCS-6.</title>
        <authorList>
            <person name="Yim K.J."/>
        </authorList>
    </citation>
    <scope>NUCLEOTIDE SEQUENCE</scope>
    <source>
        <strain evidence="11">KCS-6</strain>
    </source>
</reference>